<proteinExistence type="predicted"/>
<evidence type="ECO:0000313" key="3">
    <source>
        <dbReference type="Proteomes" id="UP001241988"/>
    </source>
</evidence>
<feature type="chain" id="PRO_5046864243" description="Lipoprotein" evidence="1">
    <location>
        <begin position="25"/>
        <end position="191"/>
    </location>
</feature>
<dbReference type="Proteomes" id="UP001241988">
    <property type="component" value="Unassembled WGS sequence"/>
</dbReference>
<reference evidence="2 3" key="1">
    <citation type="submission" date="2023-07" db="EMBL/GenBank/DDBJ databases">
        <title>Genomic Encyclopedia of Type Strains, Phase IV (KMG-IV): sequencing the most valuable type-strain genomes for metagenomic binning, comparative biology and taxonomic classification.</title>
        <authorList>
            <person name="Goeker M."/>
        </authorList>
    </citation>
    <scope>NUCLEOTIDE SEQUENCE [LARGE SCALE GENOMIC DNA]</scope>
    <source>
        <strain evidence="2 3">DSM 16419</strain>
    </source>
</reference>
<feature type="signal peptide" evidence="1">
    <location>
        <begin position="1"/>
        <end position="24"/>
    </location>
</feature>
<protein>
    <recommendedName>
        <fullName evidence="4">Lipoprotein</fullName>
    </recommendedName>
</protein>
<keyword evidence="1" id="KW-0732">Signal</keyword>
<dbReference type="EMBL" id="JAUSWB010000006">
    <property type="protein sequence ID" value="MDQ0429687.1"/>
    <property type="molecule type" value="Genomic_DNA"/>
</dbReference>
<name>A0ABU0GWG9_9BACL</name>
<evidence type="ECO:0000256" key="1">
    <source>
        <dbReference type="SAM" id="SignalP"/>
    </source>
</evidence>
<keyword evidence="3" id="KW-1185">Reference proteome</keyword>
<comment type="caution">
    <text evidence="2">The sequence shown here is derived from an EMBL/GenBank/DDBJ whole genome shotgun (WGS) entry which is preliminary data.</text>
</comment>
<organism evidence="2 3">
    <name type="scientific">Planomicrobium stackebrandtii</name>
    <dbReference type="NCBI Taxonomy" id="253160"/>
    <lineage>
        <taxon>Bacteria</taxon>
        <taxon>Bacillati</taxon>
        <taxon>Bacillota</taxon>
        <taxon>Bacilli</taxon>
        <taxon>Bacillales</taxon>
        <taxon>Caryophanaceae</taxon>
        <taxon>Planomicrobium</taxon>
    </lineage>
</organism>
<accession>A0ABU0GWG9</accession>
<gene>
    <name evidence="2" type="ORF">QOZ98_002515</name>
</gene>
<evidence type="ECO:0000313" key="2">
    <source>
        <dbReference type="EMBL" id="MDQ0429687.1"/>
    </source>
</evidence>
<sequence>MKMALSVWIAPLILLQAACGAENAGNENVNRITDFQVISSHSESSEADFIYRLSTDRDQYTEGEEIIIQAELEYTGEAETIEISHAASPFYFPLREETRAYAVEYPMNEPLLITKLTRGEPLQERYAGSGGYSAEDDDAYIEFVQNIMKKQFPSGYYKMEGYADFSAINADGSSTPYKISATIDFMVAPKN</sequence>
<dbReference type="RefSeq" id="WP_308787744.1">
    <property type="nucleotide sequence ID" value="NZ_JAUSWB010000006.1"/>
</dbReference>
<evidence type="ECO:0008006" key="4">
    <source>
        <dbReference type="Google" id="ProtNLM"/>
    </source>
</evidence>